<name>A0A3B0ZAU1_9ZZZZ</name>
<sequence length="254" mass="28913">MAKPFRVLFDPLFAKAGYQLTRLEPKEYPVEFDAEDRAIISHISVNKLSMTSFERMYATLMACRSVCANKIAGDFVECGVWRGGNSLIAADVFKRFAPSKKVHLFDTFAGMTEPTDFDVARAGAKAKDQYAEMLREDHSEWCYASLEDVQSNFKNKDLSTQVHFIKGDVLETLTKEENLPEKISVLRLDTDWYESTKMELEILYPRLQLGGVLIIDDYGYWGGAKKAVDDYFSTHPKPFLQYTDHTGRIGVKVC</sequence>
<dbReference type="GO" id="GO:0032259">
    <property type="term" value="P:methylation"/>
    <property type="evidence" value="ECO:0007669"/>
    <property type="project" value="UniProtKB-KW"/>
</dbReference>
<accession>A0A3B0ZAU1</accession>
<keyword evidence="1" id="KW-0808">Transferase</keyword>
<evidence type="ECO:0000313" key="1">
    <source>
        <dbReference type="EMBL" id="VAW88661.1"/>
    </source>
</evidence>
<dbReference type="Gene3D" id="3.40.50.150">
    <property type="entry name" value="Vaccinia Virus protein VP39"/>
    <property type="match status" value="1"/>
</dbReference>
<gene>
    <name evidence="1" type="ORF">MNBD_GAMMA16-1187</name>
</gene>
<dbReference type="InterPro" id="IPR008884">
    <property type="entry name" value="TylF_MeTrfase"/>
</dbReference>
<dbReference type="AlphaFoldDB" id="A0A3B0ZAU1"/>
<dbReference type="EMBL" id="UOFO01000149">
    <property type="protein sequence ID" value="VAW88661.1"/>
    <property type="molecule type" value="Genomic_DNA"/>
</dbReference>
<dbReference type="InterPro" id="IPR029063">
    <property type="entry name" value="SAM-dependent_MTases_sf"/>
</dbReference>
<dbReference type="GO" id="GO:0008168">
    <property type="term" value="F:methyltransferase activity"/>
    <property type="evidence" value="ECO:0007669"/>
    <property type="project" value="UniProtKB-KW"/>
</dbReference>
<dbReference type="SUPFAM" id="SSF53335">
    <property type="entry name" value="S-adenosyl-L-methionine-dependent methyltransferases"/>
    <property type="match status" value="1"/>
</dbReference>
<dbReference type="PANTHER" id="PTHR40036">
    <property type="entry name" value="MACROCIN O-METHYLTRANSFERASE"/>
    <property type="match status" value="1"/>
</dbReference>
<proteinExistence type="predicted"/>
<keyword evidence="1" id="KW-0489">Methyltransferase</keyword>
<organism evidence="1">
    <name type="scientific">hydrothermal vent metagenome</name>
    <dbReference type="NCBI Taxonomy" id="652676"/>
    <lineage>
        <taxon>unclassified sequences</taxon>
        <taxon>metagenomes</taxon>
        <taxon>ecological metagenomes</taxon>
    </lineage>
</organism>
<reference evidence="1" key="1">
    <citation type="submission" date="2018-06" db="EMBL/GenBank/DDBJ databases">
        <authorList>
            <person name="Zhirakovskaya E."/>
        </authorList>
    </citation>
    <scope>NUCLEOTIDE SEQUENCE</scope>
</reference>
<dbReference type="Pfam" id="PF05711">
    <property type="entry name" value="TylF"/>
    <property type="match status" value="1"/>
</dbReference>
<dbReference type="PANTHER" id="PTHR40036:SF1">
    <property type="entry name" value="MACROCIN O-METHYLTRANSFERASE"/>
    <property type="match status" value="1"/>
</dbReference>
<protein>
    <submittedName>
        <fullName evidence="1">Probable O-methyltransferase</fullName>
    </submittedName>
</protein>